<dbReference type="AlphaFoldDB" id="A0A0W0FAI6"/>
<dbReference type="EMBL" id="LATX01002177">
    <property type="protein sequence ID" value="KTB33317.1"/>
    <property type="molecule type" value="Genomic_DNA"/>
</dbReference>
<reference evidence="1 2" key="1">
    <citation type="submission" date="2015-12" db="EMBL/GenBank/DDBJ databases">
        <title>Draft genome sequence of Moniliophthora roreri, the causal agent of frosty pod rot of cacao.</title>
        <authorList>
            <person name="Aime M.C."/>
            <person name="Diaz-Valderrama J.R."/>
            <person name="Kijpornyongpan T."/>
            <person name="Phillips-Mora W."/>
        </authorList>
    </citation>
    <scope>NUCLEOTIDE SEQUENCE [LARGE SCALE GENOMIC DNA]</scope>
    <source>
        <strain evidence="1 2">MCA 2952</strain>
    </source>
</reference>
<protein>
    <submittedName>
        <fullName evidence="1">Uncharacterized protein</fullName>
    </submittedName>
</protein>
<name>A0A0W0FAI6_MONRR</name>
<evidence type="ECO:0000313" key="2">
    <source>
        <dbReference type="Proteomes" id="UP000054988"/>
    </source>
</evidence>
<evidence type="ECO:0000313" key="1">
    <source>
        <dbReference type="EMBL" id="KTB33317.1"/>
    </source>
</evidence>
<gene>
    <name evidence="1" type="ORF">WG66_14097</name>
</gene>
<proteinExistence type="predicted"/>
<comment type="caution">
    <text evidence="1">The sequence shown here is derived from an EMBL/GenBank/DDBJ whole genome shotgun (WGS) entry which is preliminary data.</text>
</comment>
<sequence>MSAIKTGHHIPSFNNHLKQYLEMLQPSARQADMQWATAQSLPFNALDVYYTLKFDLEDLSDGEEENDVVKVSPVGKGCFDTVIILTGDNAETRRLLGTQIARVKLVFHLPSKIKLSGLGKYLTPSHWPTLNGSPPQRSQHQTVSPMICPVFARLLIQMEPLSGLSSRFEYLSVMYAVPKF</sequence>
<organism evidence="1 2">
    <name type="scientific">Moniliophthora roreri</name>
    <name type="common">Frosty pod rot fungus</name>
    <name type="synonym">Monilia roreri</name>
    <dbReference type="NCBI Taxonomy" id="221103"/>
    <lineage>
        <taxon>Eukaryota</taxon>
        <taxon>Fungi</taxon>
        <taxon>Dikarya</taxon>
        <taxon>Basidiomycota</taxon>
        <taxon>Agaricomycotina</taxon>
        <taxon>Agaricomycetes</taxon>
        <taxon>Agaricomycetidae</taxon>
        <taxon>Agaricales</taxon>
        <taxon>Marasmiineae</taxon>
        <taxon>Marasmiaceae</taxon>
        <taxon>Moniliophthora</taxon>
    </lineage>
</organism>
<accession>A0A0W0FAI6</accession>
<dbReference type="Proteomes" id="UP000054988">
    <property type="component" value="Unassembled WGS sequence"/>
</dbReference>